<organism evidence="2 3">
    <name type="scientific">Waltera acetigignens</name>
    <dbReference type="NCBI Taxonomy" id="2981769"/>
    <lineage>
        <taxon>Bacteria</taxon>
        <taxon>Bacillati</taxon>
        <taxon>Bacillota</taxon>
        <taxon>Clostridia</taxon>
        <taxon>Lachnospirales</taxon>
        <taxon>Lachnospiraceae</taxon>
        <taxon>Waltera</taxon>
    </lineage>
</organism>
<evidence type="ECO:0000259" key="1">
    <source>
        <dbReference type="Pfam" id="PF00535"/>
    </source>
</evidence>
<dbReference type="RefSeq" id="WP_227733382.1">
    <property type="nucleotide sequence ID" value="NZ_JAJEPV010000022.1"/>
</dbReference>
<gene>
    <name evidence="2" type="ORF">LKD75_10115</name>
</gene>
<sequence>MFFNPKVAICIPTYEKPELLERLLDSIVKQSYDNYFIIVTDNSETKSVEKVIGQVNNLKIWYWHNECQLGAAGNTNKAINKAIEKGAELIKIMYQDDWFSETEALKKMIEKLTQEKLDIVFTGSWEVYDSYTKKRICSPDEIDKIEKDEGALFRANLLGAPSGMLFKPCECRLDTTYTWLLDVDFYLRLLKGKKWGYIYEPLISIGHDGEQLTDYYSQNPLLILEETRRQYKKYEWLHTSPNRLYLWKKTWGCFKSYLKFKIIILKSGKCKKG</sequence>
<feature type="domain" description="Glycosyltransferase 2-like" evidence="1">
    <location>
        <begin position="9"/>
        <end position="137"/>
    </location>
</feature>
<comment type="caution">
    <text evidence="2">The sequence shown here is derived from an EMBL/GenBank/DDBJ whole genome shotgun (WGS) entry which is preliminary data.</text>
</comment>
<dbReference type="AlphaFoldDB" id="A0AAE3D6W8"/>
<reference evidence="2 3" key="1">
    <citation type="submission" date="2021-10" db="EMBL/GenBank/DDBJ databases">
        <title>Anaerobic single-cell dispensing facilitates the cultivation of human gut bacteria.</title>
        <authorList>
            <person name="Afrizal A."/>
        </authorList>
    </citation>
    <scope>NUCLEOTIDE SEQUENCE [LARGE SCALE GENOMIC DNA]</scope>
    <source>
        <strain evidence="2 3">CLA-AA-H273</strain>
    </source>
</reference>
<accession>A0AAE3D6W8</accession>
<name>A0AAE3D6W8_9FIRM</name>
<proteinExistence type="predicted"/>
<dbReference type="EMBL" id="JAJEPV010000022">
    <property type="protein sequence ID" value="MCC2119938.1"/>
    <property type="molecule type" value="Genomic_DNA"/>
</dbReference>
<dbReference type="Proteomes" id="UP001197795">
    <property type="component" value="Unassembled WGS sequence"/>
</dbReference>
<evidence type="ECO:0000313" key="2">
    <source>
        <dbReference type="EMBL" id="MCC2119938.1"/>
    </source>
</evidence>
<dbReference type="CDD" id="cd00761">
    <property type="entry name" value="Glyco_tranf_GTA_type"/>
    <property type="match status" value="1"/>
</dbReference>
<dbReference type="InterPro" id="IPR001173">
    <property type="entry name" value="Glyco_trans_2-like"/>
</dbReference>
<dbReference type="SUPFAM" id="SSF53448">
    <property type="entry name" value="Nucleotide-diphospho-sugar transferases"/>
    <property type="match status" value="1"/>
</dbReference>
<evidence type="ECO:0000313" key="3">
    <source>
        <dbReference type="Proteomes" id="UP001197795"/>
    </source>
</evidence>
<dbReference type="Gene3D" id="3.90.550.10">
    <property type="entry name" value="Spore Coat Polysaccharide Biosynthesis Protein SpsA, Chain A"/>
    <property type="match status" value="1"/>
</dbReference>
<dbReference type="InterPro" id="IPR029044">
    <property type="entry name" value="Nucleotide-diphossugar_trans"/>
</dbReference>
<dbReference type="Pfam" id="PF00535">
    <property type="entry name" value="Glycos_transf_2"/>
    <property type="match status" value="1"/>
</dbReference>
<protein>
    <submittedName>
        <fullName evidence="2">Glycosyltransferase family 2 protein</fullName>
    </submittedName>
</protein>
<keyword evidence="3" id="KW-1185">Reference proteome</keyword>